<dbReference type="STRING" id="742823.HMPREF9465_01397"/>
<dbReference type="OrthoDB" id="116031at2"/>
<dbReference type="eggNOG" id="COG3467">
    <property type="taxonomic scope" value="Bacteria"/>
</dbReference>
<dbReference type="InterPro" id="IPR012349">
    <property type="entry name" value="Split_barrel_FMN-bd"/>
</dbReference>
<gene>
    <name evidence="1" type="ORF">HMPREF9465_01397</name>
</gene>
<dbReference type="PATRIC" id="fig|742823.3.peg.1385"/>
<dbReference type="InterPro" id="IPR024747">
    <property type="entry name" value="Pyridox_Oxase-rel"/>
</dbReference>
<keyword evidence="2" id="KW-1185">Reference proteome</keyword>
<organism evidence="1 2">
    <name type="scientific">Sutterella wadsworthensis 2_1_59BFAA</name>
    <dbReference type="NCBI Taxonomy" id="742823"/>
    <lineage>
        <taxon>Bacteria</taxon>
        <taxon>Pseudomonadati</taxon>
        <taxon>Pseudomonadota</taxon>
        <taxon>Betaproteobacteria</taxon>
        <taxon>Burkholderiales</taxon>
        <taxon>Sutterellaceae</taxon>
        <taxon>Sutterella</taxon>
    </lineage>
</organism>
<comment type="caution">
    <text evidence="1">The sequence shown here is derived from an EMBL/GenBank/DDBJ whole genome shotgun (WGS) entry which is preliminary data.</text>
</comment>
<evidence type="ECO:0000313" key="2">
    <source>
        <dbReference type="Proteomes" id="UP000005835"/>
    </source>
</evidence>
<sequence>MHHANPHPMRRPDRAASEDFARRTANEAPYGTLVTASASAEPYGTPVSPVIEDDKIYFHAATGAGRKFENLTSNPRCSMVFVSMTEPDEPAFSMNYRTAVFEGRATLVTDEIEKMHALWLIGARWAGSQPIAKRRAYIEGDMARCDVWRIDVDVISGKTREMRR</sequence>
<dbReference type="Proteomes" id="UP000005835">
    <property type="component" value="Unassembled WGS sequence"/>
</dbReference>
<dbReference type="AlphaFoldDB" id="K1KH00"/>
<protein>
    <recommendedName>
        <fullName evidence="3">Pyridoxamine 5'-phosphate oxidase putative domain-containing protein</fullName>
    </recommendedName>
</protein>
<evidence type="ECO:0008006" key="3">
    <source>
        <dbReference type="Google" id="ProtNLM"/>
    </source>
</evidence>
<dbReference type="Gene3D" id="2.30.110.10">
    <property type="entry name" value="Electron Transport, Fmn-binding Protein, Chain A"/>
    <property type="match status" value="1"/>
</dbReference>
<name>K1KH00_9BURK</name>
<proteinExistence type="predicted"/>
<reference evidence="1 2" key="1">
    <citation type="submission" date="2012-05" db="EMBL/GenBank/DDBJ databases">
        <title>The Genome Sequence of Sutterella wadsworthensis 2_1_59BFAA.</title>
        <authorList>
            <consortium name="The Broad Institute Genome Sequencing Platform"/>
            <person name="Earl A."/>
            <person name="Ward D."/>
            <person name="Feldgarden M."/>
            <person name="Gevers D."/>
            <person name="Daigneault M."/>
            <person name="Strauss J."/>
            <person name="Allen-Vercoe E."/>
            <person name="Walker B."/>
            <person name="Young S.K."/>
            <person name="Zeng Q."/>
            <person name="Gargeya S."/>
            <person name="Fitzgerald M."/>
            <person name="Haas B."/>
            <person name="Abouelleil A."/>
            <person name="Alvarado L."/>
            <person name="Arachchi H.M."/>
            <person name="Berlin A.M."/>
            <person name="Chapman S.B."/>
            <person name="Goldberg J."/>
            <person name="Griggs A."/>
            <person name="Gujja S."/>
            <person name="Hansen M."/>
            <person name="Howarth C."/>
            <person name="Imamovic A."/>
            <person name="Larimer J."/>
            <person name="McCowen C."/>
            <person name="Montmayeur A."/>
            <person name="Murphy C."/>
            <person name="Neiman D."/>
            <person name="Pearson M."/>
            <person name="Priest M."/>
            <person name="Roberts A."/>
            <person name="Saif S."/>
            <person name="Shea T."/>
            <person name="Sisk P."/>
            <person name="Sykes S."/>
            <person name="Wortman J."/>
            <person name="Nusbaum C."/>
            <person name="Birren B."/>
        </authorList>
    </citation>
    <scope>NUCLEOTIDE SEQUENCE [LARGE SCALE GENOMIC DNA]</scope>
    <source>
        <strain evidence="1 2">2_1_59BFAA</strain>
    </source>
</reference>
<dbReference type="EMBL" id="ADMG01000032">
    <property type="protein sequence ID" value="EKB31014.1"/>
    <property type="molecule type" value="Genomic_DNA"/>
</dbReference>
<accession>K1KH00</accession>
<dbReference type="RefSeq" id="WP_005435456.1">
    <property type="nucleotide sequence ID" value="NZ_JH815516.1"/>
</dbReference>
<dbReference type="Pfam" id="PF12900">
    <property type="entry name" value="Pyridox_ox_2"/>
    <property type="match status" value="1"/>
</dbReference>
<dbReference type="HOGENOM" id="CLU_067890_2_1_4"/>
<dbReference type="PANTHER" id="PTHR34071:SF2">
    <property type="entry name" value="FLAVIN-NUCLEOTIDE-BINDING PROTEIN"/>
    <property type="match status" value="1"/>
</dbReference>
<dbReference type="PANTHER" id="PTHR34071">
    <property type="entry name" value="5-NITROIMIDAZOLE ANTIBIOTICS RESISTANCE PROTEIN, NIMA-FAMILY-RELATED PROTEIN-RELATED"/>
    <property type="match status" value="1"/>
</dbReference>
<dbReference type="SUPFAM" id="SSF50475">
    <property type="entry name" value="FMN-binding split barrel"/>
    <property type="match status" value="1"/>
</dbReference>
<evidence type="ECO:0000313" key="1">
    <source>
        <dbReference type="EMBL" id="EKB31014.1"/>
    </source>
</evidence>